<accession>A0A1I7T0C7</accession>
<evidence type="ECO:0000313" key="5">
    <source>
        <dbReference type="WBParaSite" id="Csp11.Scaffold442.g1198.t1"/>
    </source>
</evidence>
<proteinExistence type="predicted"/>
<feature type="compositionally biased region" description="Acidic residues" evidence="1">
    <location>
        <begin position="405"/>
        <end position="419"/>
    </location>
</feature>
<evidence type="ECO:0000313" key="4">
    <source>
        <dbReference type="Proteomes" id="UP000095282"/>
    </source>
</evidence>
<keyword evidence="2" id="KW-1133">Transmembrane helix</keyword>
<reference evidence="5" key="1">
    <citation type="submission" date="2016-11" db="UniProtKB">
        <authorList>
            <consortium name="WormBaseParasite"/>
        </authorList>
    </citation>
    <scope>IDENTIFICATION</scope>
</reference>
<feature type="transmembrane region" description="Helical" evidence="2">
    <location>
        <begin position="176"/>
        <end position="199"/>
    </location>
</feature>
<evidence type="ECO:0000256" key="1">
    <source>
        <dbReference type="SAM" id="MobiDB-lite"/>
    </source>
</evidence>
<feature type="compositionally biased region" description="Acidic residues" evidence="1">
    <location>
        <begin position="309"/>
        <end position="339"/>
    </location>
</feature>
<feature type="region of interest" description="Disordered" evidence="1">
    <location>
        <begin position="309"/>
        <end position="352"/>
    </location>
</feature>
<dbReference type="Proteomes" id="UP000095282">
    <property type="component" value="Unplaced"/>
</dbReference>
<dbReference type="WBParaSite" id="Csp11.Scaffold442.g1198.t1">
    <property type="protein sequence ID" value="Csp11.Scaffold442.g1198.t1"/>
    <property type="gene ID" value="Csp11.Scaffold442.g1198"/>
</dbReference>
<keyword evidence="4" id="KW-1185">Reference proteome</keyword>
<feature type="signal peptide" evidence="3">
    <location>
        <begin position="1"/>
        <end position="22"/>
    </location>
</feature>
<evidence type="ECO:0000256" key="3">
    <source>
        <dbReference type="SAM" id="SignalP"/>
    </source>
</evidence>
<organism evidence="4 5">
    <name type="scientific">Caenorhabditis tropicalis</name>
    <dbReference type="NCBI Taxonomy" id="1561998"/>
    <lineage>
        <taxon>Eukaryota</taxon>
        <taxon>Metazoa</taxon>
        <taxon>Ecdysozoa</taxon>
        <taxon>Nematoda</taxon>
        <taxon>Chromadorea</taxon>
        <taxon>Rhabditida</taxon>
        <taxon>Rhabditina</taxon>
        <taxon>Rhabditomorpha</taxon>
        <taxon>Rhabditoidea</taxon>
        <taxon>Rhabditidae</taxon>
        <taxon>Peloderinae</taxon>
        <taxon>Caenorhabditis</taxon>
    </lineage>
</organism>
<feature type="chain" id="PRO_5009306879" evidence="3">
    <location>
        <begin position="23"/>
        <end position="419"/>
    </location>
</feature>
<dbReference type="AlphaFoldDB" id="A0A1I7T0C7"/>
<keyword evidence="3" id="KW-0732">Signal</keyword>
<feature type="compositionally biased region" description="Acidic residues" evidence="1">
    <location>
        <begin position="368"/>
        <end position="387"/>
    </location>
</feature>
<sequence length="419" mass="47042">MFSIFWIMVLVAVLGLVGVSDQSWSPSSQPSTPPPLIPSSTRYQLNVPEVLKLPSIFGIQSKSSKMKVVMGPNKTVEGLKESKIKALFASNQISFFGFPLASSNGTFQLILVARLKAFVMFSDCSGLHVLGWTNRTVVKIDQVTSRCTTNKLDVIVFSNVDDEVSISVKKIKDIEFHILLVLFGIGVFVGVVFAADCLLKKNCNDRGLKSFLICCKCCKKKTTEDVEENGIEMRELGDRNSVRMSLLNEEEDLTEEAELVDMPEIQSMPENRRRPLRGPLMENLRTLILEHEENMAEEDCGAIILEAPQVDEDVDKMDEDNDEESLEEAEDQDFGDVNEGELHDENGNLIGPFFEDEDIEDVVEGMEVAEDQDIEEDEDVEMEDVSNEESFHLDEEDGEFQPFDENVDDDGNVEMEEVV</sequence>
<protein>
    <submittedName>
        <fullName evidence="5">LAM_G_DOMAIN domain-containing protein</fullName>
    </submittedName>
</protein>
<feature type="region of interest" description="Disordered" evidence="1">
    <location>
        <begin position="368"/>
        <end position="419"/>
    </location>
</feature>
<keyword evidence="2" id="KW-0812">Transmembrane</keyword>
<evidence type="ECO:0000256" key="2">
    <source>
        <dbReference type="SAM" id="Phobius"/>
    </source>
</evidence>
<keyword evidence="2" id="KW-0472">Membrane</keyword>
<name>A0A1I7T0C7_9PELO</name>